<dbReference type="PANTHER" id="PTHR30565:SF9">
    <property type="entry name" value="PROTEIN YCIF"/>
    <property type="match status" value="1"/>
</dbReference>
<sequence length="179" mass="20211">MDMREDIMGLTTLHDLIDFDARKLNGAERQLENILPDWISKASSLSLKNVLQQYLDFVKDNIQKIKAFITEEKIGSLSCTNAIMQAFILETKEKMSNCNNTEIRDACLLSSIQGINHYKINMYGTVAAFAKDLGNEKSAVVFHQAKLNEEQIDKMLSKQAEQAINMNAANPILLSNKNR</sequence>
<dbReference type="InterPro" id="IPR012347">
    <property type="entry name" value="Ferritin-like"/>
</dbReference>
<dbReference type="SUPFAM" id="SSF47240">
    <property type="entry name" value="Ferritin-like"/>
    <property type="match status" value="1"/>
</dbReference>
<dbReference type="InterPro" id="IPR009078">
    <property type="entry name" value="Ferritin-like_SF"/>
</dbReference>
<dbReference type="InterPro" id="IPR010287">
    <property type="entry name" value="DUF892_YciF-like"/>
</dbReference>
<dbReference type="Gene3D" id="1.20.1260.10">
    <property type="match status" value="1"/>
</dbReference>
<name>X1N3Q7_9ZZZZ</name>
<dbReference type="Pfam" id="PF05974">
    <property type="entry name" value="DUF892"/>
    <property type="match status" value="1"/>
</dbReference>
<accession>X1N3Q7</accession>
<dbReference type="InterPro" id="IPR047114">
    <property type="entry name" value="YciF"/>
</dbReference>
<proteinExistence type="predicted"/>
<gene>
    <name evidence="1" type="ORF">S06H3_15870</name>
</gene>
<dbReference type="AlphaFoldDB" id="X1N3Q7"/>
<evidence type="ECO:0000313" key="1">
    <source>
        <dbReference type="EMBL" id="GAI13244.1"/>
    </source>
</evidence>
<dbReference type="EMBL" id="BARV01007826">
    <property type="protein sequence ID" value="GAI13244.1"/>
    <property type="molecule type" value="Genomic_DNA"/>
</dbReference>
<comment type="caution">
    <text evidence="1">The sequence shown here is derived from an EMBL/GenBank/DDBJ whole genome shotgun (WGS) entry which is preliminary data.</text>
</comment>
<organism evidence="1">
    <name type="scientific">marine sediment metagenome</name>
    <dbReference type="NCBI Taxonomy" id="412755"/>
    <lineage>
        <taxon>unclassified sequences</taxon>
        <taxon>metagenomes</taxon>
        <taxon>ecological metagenomes</taxon>
    </lineage>
</organism>
<protein>
    <submittedName>
        <fullName evidence="1">Uncharacterized protein</fullName>
    </submittedName>
</protein>
<reference evidence="1" key="1">
    <citation type="journal article" date="2014" name="Front. Microbiol.">
        <title>High frequency of phylogenetically diverse reductive dehalogenase-homologous genes in deep subseafloor sedimentary metagenomes.</title>
        <authorList>
            <person name="Kawai M."/>
            <person name="Futagami T."/>
            <person name="Toyoda A."/>
            <person name="Takaki Y."/>
            <person name="Nishi S."/>
            <person name="Hori S."/>
            <person name="Arai W."/>
            <person name="Tsubouchi T."/>
            <person name="Morono Y."/>
            <person name="Uchiyama I."/>
            <person name="Ito T."/>
            <person name="Fujiyama A."/>
            <person name="Inagaki F."/>
            <person name="Takami H."/>
        </authorList>
    </citation>
    <scope>NUCLEOTIDE SEQUENCE</scope>
    <source>
        <strain evidence="1">Expedition CK06-06</strain>
    </source>
</reference>
<dbReference type="PANTHER" id="PTHR30565">
    <property type="entry name" value="PROTEIN YCIF"/>
    <property type="match status" value="1"/>
</dbReference>